<dbReference type="InterPro" id="IPR036397">
    <property type="entry name" value="RNaseH_sf"/>
</dbReference>
<comment type="caution">
    <text evidence="2">The sequence shown here is derived from an EMBL/GenBank/DDBJ whole genome shotgun (WGS) entry which is preliminary data.</text>
</comment>
<evidence type="ECO:0000259" key="1">
    <source>
        <dbReference type="PROSITE" id="PS50994"/>
    </source>
</evidence>
<dbReference type="GO" id="GO:0015074">
    <property type="term" value="P:DNA integration"/>
    <property type="evidence" value="ECO:0007669"/>
    <property type="project" value="InterPro"/>
</dbReference>
<dbReference type="PANTHER" id="PTHR37984">
    <property type="entry name" value="PROTEIN CBG26694"/>
    <property type="match status" value="1"/>
</dbReference>
<dbReference type="SUPFAM" id="SSF53098">
    <property type="entry name" value="Ribonuclease H-like"/>
    <property type="match status" value="1"/>
</dbReference>
<dbReference type="Proteomes" id="UP001454036">
    <property type="component" value="Unassembled WGS sequence"/>
</dbReference>
<dbReference type="EMBL" id="BAABME010004331">
    <property type="protein sequence ID" value="GAA0161981.1"/>
    <property type="molecule type" value="Genomic_DNA"/>
</dbReference>
<dbReference type="InterPro" id="IPR012337">
    <property type="entry name" value="RNaseH-like_sf"/>
</dbReference>
<evidence type="ECO:0000313" key="3">
    <source>
        <dbReference type="Proteomes" id="UP001454036"/>
    </source>
</evidence>
<feature type="domain" description="Integrase catalytic" evidence="1">
    <location>
        <begin position="154"/>
        <end position="228"/>
    </location>
</feature>
<dbReference type="AlphaFoldDB" id="A0AAV3QFK6"/>
<accession>A0AAV3QFK6</accession>
<sequence length="228" mass="25407">MKPPNSYKEVVIDQPLKTDLTSAALSGRPTTWAVELKCTAKSQPNKQGPRETEVAPLNFEWSPHVDGPRNDKGAEYEAMIVWLKLVKSLNVVEVLVKGASKLVIDQIQGVYGVKGEILKNILKNPYSEYVKKCDVCQRLKNMPQQAACTLTPVVSHIPFDMWGIDLVGKLPNGKGGAEFAIVVVDYFSKWVEAVPLKMTKGENVIHFLWKNILTHFGIPKILVSDNRP</sequence>
<name>A0AAV3QFK6_LITER</name>
<dbReference type="PROSITE" id="PS50994">
    <property type="entry name" value="INTEGRASE"/>
    <property type="match status" value="1"/>
</dbReference>
<organism evidence="2 3">
    <name type="scientific">Lithospermum erythrorhizon</name>
    <name type="common">Purple gromwell</name>
    <name type="synonym">Lithospermum officinale var. erythrorhizon</name>
    <dbReference type="NCBI Taxonomy" id="34254"/>
    <lineage>
        <taxon>Eukaryota</taxon>
        <taxon>Viridiplantae</taxon>
        <taxon>Streptophyta</taxon>
        <taxon>Embryophyta</taxon>
        <taxon>Tracheophyta</taxon>
        <taxon>Spermatophyta</taxon>
        <taxon>Magnoliopsida</taxon>
        <taxon>eudicotyledons</taxon>
        <taxon>Gunneridae</taxon>
        <taxon>Pentapetalae</taxon>
        <taxon>asterids</taxon>
        <taxon>lamiids</taxon>
        <taxon>Boraginales</taxon>
        <taxon>Boraginaceae</taxon>
        <taxon>Boraginoideae</taxon>
        <taxon>Lithospermeae</taxon>
        <taxon>Lithospermum</taxon>
    </lineage>
</organism>
<dbReference type="InterPro" id="IPR050951">
    <property type="entry name" value="Retrovirus_Pol_polyprotein"/>
</dbReference>
<dbReference type="GO" id="GO:0003676">
    <property type="term" value="F:nucleic acid binding"/>
    <property type="evidence" value="ECO:0007669"/>
    <property type="project" value="InterPro"/>
</dbReference>
<reference evidence="2 3" key="1">
    <citation type="submission" date="2024-01" db="EMBL/GenBank/DDBJ databases">
        <title>The complete chloroplast genome sequence of Lithospermum erythrorhizon: insights into the phylogenetic relationship among Boraginaceae species and the maternal lineages of purple gromwells.</title>
        <authorList>
            <person name="Okada T."/>
            <person name="Watanabe K."/>
        </authorList>
    </citation>
    <scope>NUCLEOTIDE SEQUENCE [LARGE SCALE GENOMIC DNA]</scope>
</reference>
<evidence type="ECO:0000313" key="2">
    <source>
        <dbReference type="EMBL" id="GAA0161981.1"/>
    </source>
</evidence>
<dbReference type="PANTHER" id="PTHR37984:SF5">
    <property type="entry name" value="PROTEIN NYNRIN-LIKE"/>
    <property type="match status" value="1"/>
</dbReference>
<keyword evidence="3" id="KW-1185">Reference proteome</keyword>
<dbReference type="Gene3D" id="3.30.420.10">
    <property type="entry name" value="Ribonuclease H-like superfamily/Ribonuclease H"/>
    <property type="match status" value="2"/>
</dbReference>
<proteinExistence type="predicted"/>
<dbReference type="InterPro" id="IPR001584">
    <property type="entry name" value="Integrase_cat-core"/>
</dbReference>
<protein>
    <recommendedName>
        <fullName evidence="1">Integrase catalytic domain-containing protein</fullName>
    </recommendedName>
</protein>
<gene>
    <name evidence="2" type="ORF">LIER_18176</name>
</gene>